<dbReference type="InterPro" id="IPR033738">
    <property type="entry name" value="AsnB_N"/>
</dbReference>
<evidence type="ECO:0000256" key="8">
    <source>
        <dbReference type="PIRSR" id="PIRSR001589-1"/>
    </source>
</evidence>
<dbReference type="GO" id="GO:0005829">
    <property type="term" value="C:cytosol"/>
    <property type="evidence" value="ECO:0007669"/>
    <property type="project" value="TreeGrafter"/>
</dbReference>
<dbReference type="AlphaFoldDB" id="A0A1T2L5L9"/>
<dbReference type="OrthoDB" id="9763290at2"/>
<sequence length="649" mass="72775">MCGIAGLFDCRAVASTALVGTVSRMIATLDHRGPDDSGTWIDESVGLALGHRRLSILDLSSAGHQPMQSDCGRYTIVFNGEIYNHLKLREQLKAERVAPVWRGHADTESLLACFVAWGIEKTLQSIGGMFAFALWDRKERKLTLARDRMGEKPLYYGFAADDFLFASELKALRCHPKWQGSVDRSGLGLLLRYNYIPAPHTIYKGISKLDAGCYLTVRSGGEPEVTRYWSAEQVAFDGARKMRFEGDPEDAVQSLESKLMQSLSGQMLSDVSLGAFLSGGVDSSTVVALMQASSSRPIKTFTIGFDVQGFDEAADASRVARHLGTEHTEHYVTGREALEVVPQLPTIYDEPFADVSQIPTYLVSRLASSSVTVALSGDGGDELFGGYNRYTQGKRLWELLQRLPRVGRGSLEAVLNVMSPKQWDSLFAFIAPLLPKSKRIGSLGDKIQKITSLLSCPDAKSYYQDVVSFWREPEAVVVGSEYVETLVLTPDRWPKLDGISSTMMYLDMVTYMPDDILVKMDRAAMSVGLEGRMPLLDHRLVEFAWSLPLEMKIKDGVGKWPLREVLYKYVPRELIERPKMGFGVPLDSWLRGPLREWAEDLLDEQRLINEGYFDADPIRMMWQEHISGKANRQHQLWSVLMFQAWLENQ</sequence>
<dbReference type="Gene3D" id="3.60.20.10">
    <property type="entry name" value="Glutamine Phosphoribosylpyrophosphate, subunit 1, domain 1"/>
    <property type="match status" value="1"/>
</dbReference>
<dbReference type="GO" id="GO:0005524">
    <property type="term" value="F:ATP binding"/>
    <property type="evidence" value="ECO:0007669"/>
    <property type="project" value="UniProtKB-KW"/>
</dbReference>
<dbReference type="PANTHER" id="PTHR43284:SF1">
    <property type="entry name" value="ASPARAGINE SYNTHETASE"/>
    <property type="match status" value="1"/>
</dbReference>
<gene>
    <name evidence="12" type="ORF">BOW53_07805</name>
</gene>
<comment type="pathway">
    <text evidence="1">Amino-acid biosynthesis; L-asparagine biosynthesis; L-asparagine from L-aspartate (L-Gln route): step 1/1.</text>
</comment>
<feature type="binding site" evidence="9">
    <location>
        <position position="106"/>
    </location>
    <ligand>
        <name>L-glutamine</name>
        <dbReference type="ChEBI" id="CHEBI:58359"/>
    </ligand>
</feature>
<keyword evidence="8" id="KW-0061">Asparagine biosynthesis</keyword>
<dbReference type="Gene3D" id="3.40.50.620">
    <property type="entry name" value="HUPs"/>
    <property type="match status" value="2"/>
</dbReference>
<feature type="domain" description="Glutamine amidotransferase type-2" evidence="11">
    <location>
        <begin position="2"/>
        <end position="220"/>
    </location>
</feature>
<dbReference type="Proteomes" id="UP000191110">
    <property type="component" value="Unassembled WGS sequence"/>
</dbReference>
<evidence type="ECO:0000259" key="11">
    <source>
        <dbReference type="PROSITE" id="PS51278"/>
    </source>
</evidence>
<dbReference type="EMBL" id="MPRL01000026">
    <property type="protein sequence ID" value="OOZ40371.1"/>
    <property type="molecule type" value="Genomic_DNA"/>
</dbReference>
<dbReference type="InterPro" id="IPR014729">
    <property type="entry name" value="Rossmann-like_a/b/a_fold"/>
</dbReference>
<comment type="caution">
    <text evidence="12">The sequence shown here is derived from an EMBL/GenBank/DDBJ whole genome shotgun (WGS) entry which is preliminary data.</text>
</comment>
<dbReference type="InterPro" id="IPR017932">
    <property type="entry name" value="GATase_2_dom"/>
</dbReference>
<dbReference type="InterPro" id="IPR029055">
    <property type="entry name" value="Ntn_hydrolases_N"/>
</dbReference>
<dbReference type="GO" id="GO:0004066">
    <property type="term" value="F:asparagine synthase (glutamine-hydrolyzing) activity"/>
    <property type="evidence" value="ECO:0007669"/>
    <property type="project" value="UniProtKB-EC"/>
</dbReference>
<keyword evidence="8" id="KW-0028">Amino-acid biosynthesis</keyword>
<feature type="active site" description="For GATase activity" evidence="8">
    <location>
        <position position="2"/>
    </location>
</feature>
<dbReference type="Pfam" id="PF13522">
    <property type="entry name" value="GATase_6"/>
    <property type="match status" value="1"/>
</dbReference>
<feature type="binding site" evidence="9">
    <location>
        <begin position="376"/>
        <end position="377"/>
    </location>
    <ligand>
        <name>ATP</name>
        <dbReference type="ChEBI" id="CHEBI:30616"/>
    </ligand>
</feature>
<dbReference type="PIRSF" id="PIRSF001589">
    <property type="entry name" value="Asn_synthetase_glu-h"/>
    <property type="match status" value="1"/>
</dbReference>
<organism evidence="12 13">
    <name type="scientific">Solemya pervernicosa gill symbiont</name>
    <dbReference type="NCBI Taxonomy" id="642797"/>
    <lineage>
        <taxon>Bacteria</taxon>
        <taxon>Pseudomonadati</taxon>
        <taxon>Pseudomonadota</taxon>
        <taxon>Gammaproteobacteria</taxon>
        <taxon>sulfur-oxidizing symbionts</taxon>
    </lineage>
</organism>
<feature type="binding site" evidence="9">
    <location>
        <position position="303"/>
    </location>
    <ligand>
        <name>ATP</name>
        <dbReference type="ChEBI" id="CHEBI:30616"/>
    </ligand>
</feature>
<evidence type="ECO:0000313" key="12">
    <source>
        <dbReference type="EMBL" id="OOZ40371.1"/>
    </source>
</evidence>
<evidence type="ECO:0000256" key="1">
    <source>
        <dbReference type="ARBA" id="ARBA00005187"/>
    </source>
</evidence>
<evidence type="ECO:0000256" key="7">
    <source>
        <dbReference type="ARBA" id="ARBA00048741"/>
    </source>
</evidence>
<evidence type="ECO:0000256" key="6">
    <source>
        <dbReference type="ARBA" id="ARBA00022962"/>
    </source>
</evidence>
<dbReference type="SUPFAM" id="SSF56235">
    <property type="entry name" value="N-terminal nucleophile aminohydrolases (Ntn hydrolases)"/>
    <property type="match status" value="1"/>
</dbReference>
<comment type="similarity">
    <text evidence="2">Belongs to the asparagine synthetase family.</text>
</comment>
<dbReference type="InterPro" id="IPR006426">
    <property type="entry name" value="Asn_synth_AEB"/>
</dbReference>
<dbReference type="CDD" id="cd00712">
    <property type="entry name" value="AsnB"/>
    <property type="match status" value="1"/>
</dbReference>
<evidence type="ECO:0000256" key="2">
    <source>
        <dbReference type="ARBA" id="ARBA00005752"/>
    </source>
</evidence>
<accession>A0A1T2L5L9</accession>
<keyword evidence="13" id="KW-1185">Reference proteome</keyword>
<name>A0A1T2L5L9_9GAMM</name>
<keyword evidence="4 9" id="KW-0547">Nucleotide-binding</keyword>
<dbReference type="SUPFAM" id="SSF52402">
    <property type="entry name" value="Adenine nucleotide alpha hydrolases-like"/>
    <property type="match status" value="1"/>
</dbReference>
<evidence type="ECO:0000256" key="3">
    <source>
        <dbReference type="ARBA" id="ARBA00012737"/>
    </source>
</evidence>
<evidence type="ECO:0000256" key="10">
    <source>
        <dbReference type="PIRSR" id="PIRSR001589-3"/>
    </source>
</evidence>
<evidence type="ECO:0000256" key="5">
    <source>
        <dbReference type="ARBA" id="ARBA00022840"/>
    </source>
</evidence>
<reference evidence="12 13" key="1">
    <citation type="submission" date="2016-11" db="EMBL/GenBank/DDBJ databases">
        <title>Mixed transmission modes and dynamic genome evolution in an obligate animal-bacterial symbiosis.</title>
        <authorList>
            <person name="Russell S.L."/>
            <person name="Corbett-Detig R.B."/>
            <person name="Cavanaugh C.M."/>
        </authorList>
    </citation>
    <scope>NUCLEOTIDE SEQUENCE [LARGE SCALE GENOMIC DNA]</scope>
    <source>
        <strain evidence="12">Sveles-Q1</strain>
    </source>
</reference>
<keyword evidence="5 9" id="KW-0067">ATP-binding</keyword>
<dbReference type="GO" id="GO:0006529">
    <property type="term" value="P:asparagine biosynthetic process"/>
    <property type="evidence" value="ECO:0007669"/>
    <property type="project" value="UniProtKB-KW"/>
</dbReference>
<protein>
    <recommendedName>
        <fullName evidence="3">asparagine synthase (glutamine-hydrolyzing)</fullName>
        <ecNumber evidence="3">6.3.5.4</ecNumber>
    </recommendedName>
</protein>
<feature type="site" description="Important for beta-aspartyl-AMP intermediate formation" evidence="10">
    <location>
        <position position="378"/>
    </location>
</feature>
<proteinExistence type="inferred from homology"/>
<dbReference type="EC" id="6.3.5.4" evidence="3"/>
<dbReference type="NCBIfam" id="TIGR01536">
    <property type="entry name" value="asn_synth_AEB"/>
    <property type="match status" value="1"/>
</dbReference>
<dbReference type="CDD" id="cd01991">
    <property type="entry name" value="Asn_synthase_B_C"/>
    <property type="match status" value="1"/>
</dbReference>
<dbReference type="InterPro" id="IPR001962">
    <property type="entry name" value="Asn_synthase"/>
</dbReference>
<dbReference type="RefSeq" id="WP_078483529.1">
    <property type="nucleotide sequence ID" value="NZ_MPRL01000026.1"/>
</dbReference>
<evidence type="ECO:0000256" key="4">
    <source>
        <dbReference type="ARBA" id="ARBA00022741"/>
    </source>
</evidence>
<evidence type="ECO:0000256" key="9">
    <source>
        <dbReference type="PIRSR" id="PIRSR001589-2"/>
    </source>
</evidence>
<dbReference type="InterPro" id="IPR051786">
    <property type="entry name" value="ASN_synthetase/amidase"/>
</dbReference>
<evidence type="ECO:0000313" key="13">
    <source>
        <dbReference type="Proteomes" id="UP000191110"/>
    </source>
</evidence>
<dbReference type="Pfam" id="PF00733">
    <property type="entry name" value="Asn_synthase"/>
    <property type="match status" value="1"/>
</dbReference>
<dbReference type="PROSITE" id="PS51278">
    <property type="entry name" value="GATASE_TYPE_2"/>
    <property type="match status" value="1"/>
</dbReference>
<comment type="catalytic activity">
    <reaction evidence="7">
        <text>L-aspartate + L-glutamine + ATP + H2O = L-asparagine + L-glutamate + AMP + diphosphate + H(+)</text>
        <dbReference type="Rhea" id="RHEA:12228"/>
        <dbReference type="ChEBI" id="CHEBI:15377"/>
        <dbReference type="ChEBI" id="CHEBI:15378"/>
        <dbReference type="ChEBI" id="CHEBI:29985"/>
        <dbReference type="ChEBI" id="CHEBI:29991"/>
        <dbReference type="ChEBI" id="CHEBI:30616"/>
        <dbReference type="ChEBI" id="CHEBI:33019"/>
        <dbReference type="ChEBI" id="CHEBI:58048"/>
        <dbReference type="ChEBI" id="CHEBI:58359"/>
        <dbReference type="ChEBI" id="CHEBI:456215"/>
        <dbReference type="EC" id="6.3.5.4"/>
    </reaction>
</comment>
<dbReference type="PANTHER" id="PTHR43284">
    <property type="entry name" value="ASPARAGINE SYNTHETASE (GLUTAMINE-HYDROLYZING)"/>
    <property type="match status" value="1"/>
</dbReference>
<keyword evidence="6 8" id="KW-0315">Glutamine amidotransferase</keyword>